<evidence type="ECO:0000259" key="1">
    <source>
        <dbReference type="SMART" id="SM00849"/>
    </source>
</evidence>
<protein>
    <recommendedName>
        <fullName evidence="1">Metallo-beta-lactamase domain-containing protein</fullName>
    </recommendedName>
</protein>
<dbReference type="InterPro" id="IPR001279">
    <property type="entry name" value="Metallo-B-lactamas"/>
</dbReference>
<organism evidence="2">
    <name type="scientific">hydrothermal vent metagenome</name>
    <dbReference type="NCBI Taxonomy" id="652676"/>
    <lineage>
        <taxon>unclassified sequences</taxon>
        <taxon>metagenomes</taxon>
        <taxon>ecological metagenomes</taxon>
    </lineage>
</organism>
<name>A0A3B0X1I5_9ZZZZ</name>
<dbReference type="Pfam" id="PF00753">
    <property type="entry name" value="Lactamase_B"/>
    <property type="match status" value="1"/>
</dbReference>
<dbReference type="Gene3D" id="3.60.15.10">
    <property type="entry name" value="Ribonuclease Z/Hydroxyacylglutathione hydrolase-like"/>
    <property type="match status" value="1"/>
</dbReference>
<accession>A0A3B0X1I5</accession>
<sequence>MFLKLIALIFFILLSACSPDAPNKSSAAEKPASANTHKKIEYHNDYQIGVYTSSAWGFNTNSYWIEGPDGVVLIDTQFLPSAANEAVDIAESVTGKKVVLAIVLHANPDKFNGTATLKARGIKVVSSKQVVALIPQVDKKRREWFYDRYKPDYPEKLVLPDVMWDKTQEFDAAGLHFKAYVIRGAVSDAHVLISLDGHLFVGDLVANKYHAWLELGKSKQWLERLEEIRRFAHANVIHPGRGYAMASETLLTQQEDYLKFINKTLTDFYTGGKITEEDEKGVIDAIVKQYPDYGFAVFLNMGIPAEWEQKRAKDHEKIM</sequence>
<gene>
    <name evidence="2" type="ORF">MNBD_GAMMA08-172</name>
</gene>
<reference evidence="2" key="1">
    <citation type="submission" date="2018-06" db="EMBL/GenBank/DDBJ databases">
        <authorList>
            <person name="Zhirakovskaya E."/>
        </authorList>
    </citation>
    <scope>NUCLEOTIDE SEQUENCE</scope>
</reference>
<dbReference type="EMBL" id="UOFH01000018">
    <property type="protein sequence ID" value="VAW58570.1"/>
    <property type="molecule type" value="Genomic_DNA"/>
</dbReference>
<proteinExistence type="predicted"/>
<dbReference type="PROSITE" id="PS51257">
    <property type="entry name" value="PROKAR_LIPOPROTEIN"/>
    <property type="match status" value="1"/>
</dbReference>
<feature type="domain" description="Metallo-beta-lactamase" evidence="1">
    <location>
        <begin position="59"/>
        <end position="241"/>
    </location>
</feature>
<dbReference type="SMART" id="SM00849">
    <property type="entry name" value="Lactamase_B"/>
    <property type="match status" value="1"/>
</dbReference>
<dbReference type="SUPFAM" id="SSF56281">
    <property type="entry name" value="Metallo-hydrolase/oxidoreductase"/>
    <property type="match status" value="1"/>
</dbReference>
<dbReference type="InterPro" id="IPR036866">
    <property type="entry name" value="RibonucZ/Hydroxyglut_hydro"/>
</dbReference>
<dbReference type="AlphaFoldDB" id="A0A3B0X1I5"/>
<evidence type="ECO:0000313" key="2">
    <source>
        <dbReference type="EMBL" id="VAW58570.1"/>
    </source>
</evidence>